<evidence type="ECO:0000256" key="1">
    <source>
        <dbReference type="SAM" id="MobiDB-lite"/>
    </source>
</evidence>
<name>A0A9P4V2L6_9PLEO</name>
<evidence type="ECO:0000313" key="2">
    <source>
        <dbReference type="EMBL" id="KAF2733440.1"/>
    </source>
</evidence>
<reference evidence="2" key="1">
    <citation type="journal article" date="2020" name="Stud. Mycol.">
        <title>101 Dothideomycetes genomes: a test case for predicting lifestyles and emergence of pathogens.</title>
        <authorList>
            <person name="Haridas S."/>
            <person name="Albert R."/>
            <person name="Binder M."/>
            <person name="Bloem J."/>
            <person name="Labutti K."/>
            <person name="Salamov A."/>
            <person name="Andreopoulos B."/>
            <person name="Baker S."/>
            <person name="Barry K."/>
            <person name="Bills G."/>
            <person name="Bluhm B."/>
            <person name="Cannon C."/>
            <person name="Castanera R."/>
            <person name="Culley D."/>
            <person name="Daum C."/>
            <person name="Ezra D."/>
            <person name="Gonzalez J."/>
            <person name="Henrissat B."/>
            <person name="Kuo A."/>
            <person name="Liang C."/>
            <person name="Lipzen A."/>
            <person name="Lutzoni F."/>
            <person name="Magnuson J."/>
            <person name="Mondo S."/>
            <person name="Nolan M."/>
            <person name="Ohm R."/>
            <person name="Pangilinan J."/>
            <person name="Park H.-J."/>
            <person name="Ramirez L."/>
            <person name="Alfaro M."/>
            <person name="Sun H."/>
            <person name="Tritt A."/>
            <person name="Yoshinaga Y."/>
            <person name="Zwiers L.-H."/>
            <person name="Turgeon B."/>
            <person name="Goodwin S."/>
            <person name="Spatafora J."/>
            <person name="Crous P."/>
            <person name="Grigoriev I."/>
        </authorList>
    </citation>
    <scope>NUCLEOTIDE SEQUENCE</scope>
    <source>
        <strain evidence="2">CBS 125425</strain>
    </source>
</reference>
<comment type="caution">
    <text evidence="2">The sequence shown here is derived from an EMBL/GenBank/DDBJ whole genome shotgun (WGS) entry which is preliminary data.</text>
</comment>
<gene>
    <name evidence="2" type="ORF">EJ04DRAFT_271899</name>
</gene>
<organism evidence="2 3">
    <name type="scientific">Polyplosphaeria fusca</name>
    <dbReference type="NCBI Taxonomy" id="682080"/>
    <lineage>
        <taxon>Eukaryota</taxon>
        <taxon>Fungi</taxon>
        <taxon>Dikarya</taxon>
        <taxon>Ascomycota</taxon>
        <taxon>Pezizomycotina</taxon>
        <taxon>Dothideomycetes</taxon>
        <taxon>Pleosporomycetidae</taxon>
        <taxon>Pleosporales</taxon>
        <taxon>Tetraplosphaeriaceae</taxon>
        <taxon>Polyplosphaeria</taxon>
    </lineage>
</organism>
<feature type="region of interest" description="Disordered" evidence="1">
    <location>
        <begin position="34"/>
        <end position="58"/>
    </location>
</feature>
<sequence length="122" mass="13800">MAMFETSEETCSMPRLPSSITLCSVLDEHVLLIDDHSDQHSQPPTSSRPSALDKNNVPHRTCTIITKTKKLHITLHMLKNPEKRALRTNLSPRRPNPQNPDSSPGWPMWSTDRAPRAPSRAR</sequence>
<accession>A0A9P4V2L6</accession>
<proteinExistence type="predicted"/>
<dbReference type="AlphaFoldDB" id="A0A9P4V2L6"/>
<protein>
    <submittedName>
        <fullName evidence="2">Uncharacterized protein</fullName>
    </submittedName>
</protein>
<dbReference type="EMBL" id="ML996161">
    <property type="protein sequence ID" value="KAF2733440.1"/>
    <property type="molecule type" value="Genomic_DNA"/>
</dbReference>
<feature type="region of interest" description="Disordered" evidence="1">
    <location>
        <begin position="80"/>
        <end position="122"/>
    </location>
</feature>
<feature type="compositionally biased region" description="Polar residues" evidence="1">
    <location>
        <begin position="40"/>
        <end position="49"/>
    </location>
</feature>
<dbReference type="Proteomes" id="UP000799444">
    <property type="component" value="Unassembled WGS sequence"/>
</dbReference>
<evidence type="ECO:0000313" key="3">
    <source>
        <dbReference type="Proteomes" id="UP000799444"/>
    </source>
</evidence>
<keyword evidence="3" id="KW-1185">Reference proteome</keyword>